<dbReference type="EMBL" id="LSRX01000713">
    <property type="protein sequence ID" value="OLP90405.1"/>
    <property type="molecule type" value="Genomic_DNA"/>
</dbReference>
<organism evidence="2 3">
    <name type="scientific">Symbiodinium microadriaticum</name>
    <name type="common">Dinoflagellate</name>
    <name type="synonym">Zooxanthella microadriatica</name>
    <dbReference type="NCBI Taxonomy" id="2951"/>
    <lineage>
        <taxon>Eukaryota</taxon>
        <taxon>Sar</taxon>
        <taxon>Alveolata</taxon>
        <taxon>Dinophyceae</taxon>
        <taxon>Suessiales</taxon>
        <taxon>Symbiodiniaceae</taxon>
        <taxon>Symbiodinium</taxon>
    </lineage>
</organism>
<evidence type="ECO:0000256" key="1">
    <source>
        <dbReference type="SAM" id="MobiDB-lite"/>
    </source>
</evidence>
<feature type="compositionally biased region" description="Low complexity" evidence="1">
    <location>
        <begin position="168"/>
        <end position="195"/>
    </location>
</feature>
<feature type="region of interest" description="Disordered" evidence="1">
    <location>
        <begin position="149"/>
        <end position="200"/>
    </location>
</feature>
<keyword evidence="3" id="KW-1185">Reference proteome</keyword>
<protein>
    <submittedName>
        <fullName evidence="2">Uncharacterized protein</fullName>
    </submittedName>
</protein>
<dbReference type="AlphaFoldDB" id="A0A1Q9D5D8"/>
<feature type="region of interest" description="Disordered" evidence="1">
    <location>
        <begin position="323"/>
        <end position="356"/>
    </location>
</feature>
<gene>
    <name evidence="2" type="ORF">AK812_SmicGene28025</name>
</gene>
<comment type="caution">
    <text evidence="2">The sequence shown here is derived from an EMBL/GenBank/DDBJ whole genome shotgun (WGS) entry which is preliminary data.</text>
</comment>
<evidence type="ECO:0000313" key="2">
    <source>
        <dbReference type="EMBL" id="OLP90405.1"/>
    </source>
</evidence>
<dbReference type="Proteomes" id="UP000186817">
    <property type="component" value="Unassembled WGS sequence"/>
</dbReference>
<name>A0A1Q9D5D8_SYMMI</name>
<sequence length="689" mass="74909">MQLRGMLSRRVGRILLVPSTFSCILRFVCRIGSTCRALFASHWAPCRPGVTNREMERPRGPQLGEMGEVGYNPPIFPATPTSPMGYNPMLSGSGAAGGFVMNPLTPAFVPEAQRLQHQCVRGHPPEQRMLMATCPSNIPSSMQAPLTAQFGYPWPQSAPQSAPTHRLQPQQPWMAQPQPQPVPVQQAVQQPVQPQSRTVAAATKEMTLEEKKLHASQVRQSQGRDLNQASQQGLKAVDEMLSAAFKRATPVLAKLPPGVVPVEAPEKSPLPFVELDRGLLQQLEEADRVVQAAAAKKTEILRKEREVPSEVAWTPKLAVARGTAAVQGAKGSKGKGKSKGKEGNGPGKGKGKGKTWQDYGGKVWKVKEVFTEAPPLGQEGAVHRWLLRRLTARESLGLWLRESWFGLGLGPSSNFSRPSGELARWRGHGRKQEITLCVARGLQPRRGGAASCLTAAPGVGAWTNIISITRPTAGHSHYKKILPEHHQPGMRRASSASAGTGSSIINMAPEHHQRHPTAPEYSNISRRAHGGERHGRLMLMMPMVAGVGTKSWAADAHDTYGAGDLDKAISSWSEGIGLQLARLDSFRARHGAVDDIEVIEMTKVAVLPRALQLRQEARHGAVDDIEVIEMTKDDDIKPPQPKTQRRTSLQIAQEVDPLELDSKLAEVKQKSGKKAVFGGQDIKASSLEV</sequence>
<proteinExistence type="predicted"/>
<dbReference type="OrthoDB" id="10299313at2759"/>
<evidence type="ECO:0000313" key="3">
    <source>
        <dbReference type="Proteomes" id="UP000186817"/>
    </source>
</evidence>
<accession>A0A1Q9D5D8</accession>
<reference evidence="2 3" key="1">
    <citation type="submission" date="2016-02" db="EMBL/GenBank/DDBJ databases">
        <title>Genome analysis of coral dinoflagellate symbionts highlights evolutionary adaptations to a symbiotic lifestyle.</title>
        <authorList>
            <person name="Aranda M."/>
            <person name="Li Y."/>
            <person name="Liew Y.J."/>
            <person name="Baumgarten S."/>
            <person name="Simakov O."/>
            <person name="Wilson M."/>
            <person name="Piel J."/>
            <person name="Ashoor H."/>
            <person name="Bougouffa S."/>
            <person name="Bajic V.B."/>
            <person name="Ryu T."/>
            <person name="Ravasi T."/>
            <person name="Bayer T."/>
            <person name="Micklem G."/>
            <person name="Kim H."/>
            <person name="Bhak J."/>
            <person name="Lajeunesse T.C."/>
            <person name="Voolstra C.R."/>
        </authorList>
    </citation>
    <scope>NUCLEOTIDE SEQUENCE [LARGE SCALE GENOMIC DNA]</scope>
    <source>
        <strain evidence="2 3">CCMP2467</strain>
    </source>
</reference>